<evidence type="ECO:0000259" key="8">
    <source>
        <dbReference type="Pfam" id="PF02771"/>
    </source>
</evidence>
<evidence type="ECO:0000256" key="5">
    <source>
        <dbReference type="RuleBase" id="RU362125"/>
    </source>
</evidence>
<evidence type="ECO:0000313" key="10">
    <source>
        <dbReference type="Proteomes" id="UP001164963"/>
    </source>
</evidence>
<dbReference type="Gene3D" id="2.40.110.10">
    <property type="entry name" value="Butyryl-CoA Dehydrogenase, subunit A, domain 2"/>
    <property type="match status" value="1"/>
</dbReference>
<comment type="cofactor">
    <cofactor evidence="1 5">
        <name>FAD</name>
        <dbReference type="ChEBI" id="CHEBI:57692"/>
    </cofactor>
</comment>
<feature type="domain" description="Acyl-CoA oxidase/dehydrogenase middle" evidence="7">
    <location>
        <begin position="130"/>
        <end position="224"/>
    </location>
</feature>
<comment type="similarity">
    <text evidence="2 5">Belongs to the acyl-CoA dehydrogenase family.</text>
</comment>
<reference evidence="9" key="1">
    <citation type="journal article" date="2022" name="Front. Microbiol.">
        <title>Mirubactin C rescues the lethal effect of cell wall biosynthesis mutations in Bacillus subtilis.</title>
        <authorList>
            <person name="Kepplinger B."/>
            <person name="Wen X."/>
            <person name="Tyler A.R."/>
            <person name="Kim B.Y."/>
            <person name="Brown J."/>
            <person name="Banks P."/>
            <person name="Dashti Y."/>
            <person name="Mackenzie E.S."/>
            <person name="Wills C."/>
            <person name="Kawai Y."/>
            <person name="Waldron K.J."/>
            <person name="Allenby N.E.E."/>
            <person name="Wu L.J."/>
            <person name="Hall M.J."/>
            <person name="Errington J."/>
        </authorList>
    </citation>
    <scope>NUCLEOTIDE SEQUENCE</scope>
    <source>
        <strain evidence="9">MDA8-470</strain>
    </source>
</reference>
<dbReference type="InterPro" id="IPR013786">
    <property type="entry name" value="AcylCoA_DH/ox_N"/>
</dbReference>
<dbReference type="PROSITE" id="PS00073">
    <property type="entry name" value="ACYL_COA_DH_2"/>
    <property type="match status" value="1"/>
</dbReference>
<name>A0ABY6PZ41_9ACTN</name>
<evidence type="ECO:0000259" key="6">
    <source>
        <dbReference type="Pfam" id="PF00441"/>
    </source>
</evidence>
<keyword evidence="10" id="KW-1185">Reference proteome</keyword>
<dbReference type="PANTHER" id="PTHR43884:SF12">
    <property type="entry name" value="ISOVALERYL-COA DEHYDROGENASE, MITOCHONDRIAL-RELATED"/>
    <property type="match status" value="1"/>
</dbReference>
<gene>
    <name evidence="9" type="ORF">NEH16_26960</name>
</gene>
<dbReference type="PROSITE" id="PS00072">
    <property type="entry name" value="ACYL_COA_DH_1"/>
    <property type="match status" value="1"/>
</dbReference>
<dbReference type="Proteomes" id="UP001164963">
    <property type="component" value="Chromosome"/>
</dbReference>
<dbReference type="Pfam" id="PF02771">
    <property type="entry name" value="Acyl-CoA_dh_N"/>
    <property type="match status" value="1"/>
</dbReference>
<protein>
    <submittedName>
        <fullName evidence="9">Acyl-CoA dehydrogenase family protein</fullName>
    </submittedName>
</protein>
<evidence type="ECO:0000256" key="2">
    <source>
        <dbReference type="ARBA" id="ARBA00009347"/>
    </source>
</evidence>
<evidence type="ECO:0000256" key="3">
    <source>
        <dbReference type="ARBA" id="ARBA00022630"/>
    </source>
</evidence>
<dbReference type="InterPro" id="IPR036250">
    <property type="entry name" value="AcylCo_DH-like_C"/>
</dbReference>
<accession>A0ABY6PZ41</accession>
<sequence length="390" mass="41600">MSDRAPQWVERRLPTEESVQLIDLVRDIAQREIAPGAAEEEEAGRFPREIFTLLSESGLLGLPYDSEHGGGDQPYEVYLQVLEELSAARLTVGLGVSVHSLACHGLAGYGTKEQRAEHLPSMLSGGLLGAYCLSEPASGSDAASLRTKAVRDGDDWVITGTKAWITHGGIADFYTVLARTGAEGARGITAFLVPGDAAGLSAAVPEKKMGMKGSPTAQLHFDGVRIPDARRIGEEGQGFAIALSALDSGRLGIAACAIGVAQGALNEALGYATGRKQFGRPIADFQGLRFMLADMATRIEAGRALYLEAARLRDAGRPFSRQAAMAKLFCTDAAMQVTTDAVQVLGGYGYTQDFPVERLMREAKVLQIVEGTNQIQRMVIARHLAGPESR</sequence>
<dbReference type="InterPro" id="IPR006089">
    <property type="entry name" value="Acyl-CoA_DH_CS"/>
</dbReference>
<dbReference type="PIRSF" id="PIRSF016578">
    <property type="entry name" value="HsaA"/>
    <property type="match status" value="1"/>
</dbReference>
<dbReference type="Pfam" id="PF02770">
    <property type="entry name" value="Acyl-CoA_dh_M"/>
    <property type="match status" value="1"/>
</dbReference>
<dbReference type="InterPro" id="IPR037069">
    <property type="entry name" value="AcylCoA_DH/ox_N_sf"/>
</dbReference>
<dbReference type="InterPro" id="IPR009075">
    <property type="entry name" value="AcylCo_DH/oxidase_C"/>
</dbReference>
<dbReference type="SUPFAM" id="SSF56645">
    <property type="entry name" value="Acyl-CoA dehydrogenase NM domain-like"/>
    <property type="match status" value="1"/>
</dbReference>
<dbReference type="InterPro" id="IPR046373">
    <property type="entry name" value="Acyl-CoA_Oxase/DH_mid-dom_sf"/>
</dbReference>
<evidence type="ECO:0000259" key="7">
    <source>
        <dbReference type="Pfam" id="PF02770"/>
    </source>
</evidence>
<dbReference type="Gene3D" id="1.20.140.10">
    <property type="entry name" value="Butyryl-CoA Dehydrogenase, subunit A, domain 3"/>
    <property type="match status" value="1"/>
</dbReference>
<dbReference type="PANTHER" id="PTHR43884">
    <property type="entry name" value="ACYL-COA DEHYDROGENASE"/>
    <property type="match status" value="1"/>
</dbReference>
<dbReference type="InterPro" id="IPR006091">
    <property type="entry name" value="Acyl-CoA_Oxase/DH_mid-dom"/>
</dbReference>
<dbReference type="SUPFAM" id="SSF47203">
    <property type="entry name" value="Acyl-CoA dehydrogenase C-terminal domain-like"/>
    <property type="match status" value="1"/>
</dbReference>
<dbReference type="InterPro" id="IPR009100">
    <property type="entry name" value="AcylCoA_DH/oxidase_NM_dom_sf"/>
</dbReference>
<keyword evidence="5" id="KW-0560">Oxidoreductase</keyword>
<organism evidence="9 10">
    <name type="scientific">Streptomyces drozdowiczii</name>
    <dbReference type="NCBI Taxonomy" id="202862"/>
    <lineage>
        <taxon>Bacteria</taxon>
        <taxon>Bacillati</taxon>
        <taxon>Actinomycetota</taxon>
        <taxon>Actinomycetes</taxon>
        <taxon>Kitasatosporales</taxon>
        <taxon>Streptomycetaceae</taxon>
        <taxon>Streptomyces</taxon>
    </lineage>
</organism>
<proteinExistence type="inferred from homology"/>
<dbReference type="Gene3D" id="1.10.540.10">
    <property type="entry name" value="Acyl-CoA dehydrogenase/oxidase, N-terminal domain"/>
    <property type="match status" value="1"/>
</dbReference>
<evidence type="ECO:0000256" key="1">
    <source>
        <dbReference type="ARBA" id="ARBA00001974"/>
    </source>
</evidence>
<dbReference type="EMBL" id="CP098740">
    <property type="protein sequence ID" value="UZK57242.1"/>
    <property type="molecule type" value="Genomic_DNA"/>
</dbReference>
<evidence type="ECO:0000313" key="9">
    <source>
        <dbReference type="EMBL" id="UZK57242.1"/>
    </source>
</evidence>
<evidence type="ECO:0000256" key="4">
    <source>
        <dbReference type="ARBA" id="ARBA00022827"/>
    </source>
</evidence>
<keyword evidence="3 5" id="KW-0285">Flavoprotein</keyword>
<dbReference type="Pfam" id="PF00441">
    <property type="entry name" value="Acyl-CoA_dh_1"/>
    <property type="match status" value="1"/>
</dbReference>
<feature type="domain" description="Acyl-CoA dehydrogenase/oxidase N-terminal" evidence="8">
    <location>
        <begin position="15"/>
        <end position="125"/>
    </location>
</feature>
<keyword evidence="4 5" id="KW-0274">FAD</keyword>
<dbReference type="RefSeq" id="WP_265545444.1">
    <property type="nucleotide sequence ID" value="NZ_CP098740.1"/>
</dbReference>
<feature type="domain" description="Acyl-CoA dehydrogenase/oxidase C-terminal" evidence="6">
    <location>
        <begin position="236"/>
        <end position="384"/>
    </location>
</feature>